<organism evidence="1 2">
    <name type="scientific">Arthrobacter halodurans</name>
    <dbReference type="NCBI Taxonomy" id="516699"/>
    <lineage>
        <taxon>Bacteria</taxon>
        <taxon>Bacillati</taxon>
        <taxon>Actinomycetota</taxon>
        <taxon>Actinomycetes</taxon>
        <taxon>Micrococcales</taxon>
        <taxon>Micrococcaceae</taxon>
        <taxon>Arthrobacter</taxon>
    </lineage>
</organism>
<dbReference type="EMBL" id="JBHDLJ010000001">
    <property type="protein sequence ID" value="MFB0833393.1"/>
    <property type="molecule type" value="Genomic_DNA"/>
</dbReference>
<reference evidence="1 2" key="1">
    <citation type="submission" date="2024-09" db="EMBL/GenBank/DDBJ databases">
        <authorList>
            <person name="Salinas-Garcia M.A."/>
            <person name="Prieme A."/>
        </authorList>
    </citation>
    <scope>NUCLEOTIDE SEQUENCE [LARGE SCALE GENOMIC DNA]</scope>
    <source>
        <strain evidence="1 2">DSM 21081</strain>
    </source>
</reference>
<keyword evidence="2" id="KW-1185">Reference proteome</keyword>
<dbReference type="RefSeq" id="WP_373970548.1">
    <property type="nucleotide sequence ID" value="NZ_JBHDLJ010000001.1"/>
</dbReference>
<accession>A0ABV4UMR9</accession>
<comment type="caution">
    <text evidence="1">The sequence shown here is derived from an EMBL/GenBank/DDBJ whole genome shotgun (WGS) entry which is preliminary data.</text>
</comment>
<name>A0ABV4UMR9_9MICC</name>
<evidence type="ECO:0000313" key="2">
    <source>
        <dbReference type="Proteomes" id="UP001575652"/>
    </source>
</evidence>
<dbReference type="Proteomes" id="UP001575652">
    <property type="component" value="Unassembled WGS sequence"/>
</dbReference>
<proteinExistence type="predicted"/>
<sequence>MRWEALFADLEAQLNGEAARGREVEIQEMVRIERSRIAVAERMAGHVGAEVTVTALGGLRLRGRLLRVGSGWVAVADGPREYLLPSAGLRTIEGLGVRVLRAAEAVPRVRPGLGAVLRALVRDRAKVTLYCVDGAEAGTGTLDHAGADHLQLAAHPLEDHRRGREVRSLVVVPLAALAAVRREA</sequence>
<gene>
    <name evidence="1" type="ORF">ACETWP_02225</name>
</gene>
<protein>
    <submittedName>
        <fullName evidence="1">Uncharacterized protein</fullName>
    </submittedName>
</protein>
<evidence type="ECO:0000313" key="1">
    <source>
        <dbReference type="EMBL" id="MFB0833393.1"/>
    </source>
</evidence>